<accession>A0A8S3Q4S4</accession>
<evidence type="ECO:0008006" key="6">
    <source>
        <dbReference type="Google" id="ProtNLM"/>
    </source>
</evidence>
<dbReference type="EMBL" id="CAJPWZ010000323">
    <property type="protein sequence ID" value="CAG2190328.1"/>
    <property type="molecule type" value="Genomic_DNA"/>
</dbReference>
<evidence type="ECO:0000256" key="3">
    <source>
        <dbReference type="SAM" id="SignalP"/>
    </source>
</evidence>
<sequence length="744" mass="83297">MWTLQFLVISLLLVDYSESSIEGYIARDIGGDVRHCIPISNCPPGYEILPCKFEFTEDTCASCLSGRVQPDYIQSTVDANLTKCFKNKNKCRAHDLEPSREKGANGCGSEVEFCKCDTDQCYFGDPCICKHHKCDMDETMHTNGSCIKCPPKTRKNDSECGPCLPFDVPDISTQVTQRIFTSTETKSTKYVTTGIETLPLTERYVVVTLIPSIGIPPSKDETTHGRAKTPDSNEKTLIIVVVVLSVLVVVCIVVVIFLVLLRKRKRNTNQDVIEQGKFLVSANGNNTMKNDNDVNGNQDEAGSNIENEVNKDNVNDQSITSINDSRRDVFCSDNELSNNGKAIEVRNVEELPIVITGIVESKKDMSFPVEHSDVDRIDITVGEQLIAENTEADYMEKHTQMSLLRAPRLDKDSLNTNSTTGNAQLTEHSLKPVRQVSHESLDQNRDEVSSGYGSEEFPRSPMSYDKGPGSLQTYGDLVSVSVSNGSTEGTEVITSGLESFNYKLTGQTSPVHRESIQPKQIIVKGRRFNVTLVPTPHFNSFTCLNSRKLALVIRTEAVGIFIYNLNIQSTEAVGIFIYNLDIQSTEAVGIFIYNLDIQSTEAVGIFIYNLDIQSTEAVGIFIYNLDIQSTEAVGIFIYNLDIQSTEAVGIFIYNLDIQSTEAVGIFIYNLNIQSTEAVGIFIYNLDIQSTEAVGIFIYNLIYKVLKLLEYLFIIWIYKVLKLLEYLFIIWIYKVLKLLEYLFRL</sequence>
<keyword evidence="3" id="KW-0732">Signal</keyword>
<feature type="transmembrane region" description="Helical" evidence="2">
    <location>
        <begin position="710"/>
        <end position="732"/>
    </location>
</feature>
<dbReference type="InterPro" id="IPR006626">
    <property type="entry name" value="PbH1"/>
</dbReference>
<evidence type="ECO:0000256" key="2">
    <source>
        <dbReference type="SAM" id="Phobius"/>
    </source>
</evidence>
<gene>
    <name evidence="4" type="ORF">MEDL_5621</name>
</gene>
<comment type="caution">
    <text evidence="4">The sequence shown here is derived from an EMBL/GenBank/DDBJ whole genome shotgun (WGS) entry which is preliminary data.</text>
</comment>
<feature type="signal peptide" evidence="3">
    <location>
        <begin position="1"/>
        <end position="19"/>
    </location>
</feature>
<dbReference type="SMART" id="SM00710">
    <property type="entry name" value="PbH1"/>
    <property type="match status" value="6"/>
</dbReference>
<feature type="transmembrane region" description="Helical" evidence="2">
    <location>
        <begin position="237"/>
        <end position="261"/>
    </location>
</feature>
<feature type="compositionally biased region" description="Polar residues" evidence="1">
    <location>
        <begin position="414"/>
        <end position="427"/>
    </location>
</feature>
<organism evidence="4 5">
    <name type="scientific">Mytilus edulis</name>
    <name type="common">Blue mussel</name>
    <dbReference type="NCBI Taxonomy" id="6550"/>
    <lineage>
        <taxon>Eukaryota</taxon>
        <taxon>Metazoa</taxon>
        <taxon>Spiralia</taxon>
        <taxon>Lophotrochozoa</taxon>
        <taxon>Mollusca</taxon>
        <taxon>Bivalvia</taxon>
        <taxon>Autobranchia</taxon>
        <taxon>Pteriomorphia</taxon>
        <taxon>Mytilida</taxon>
        <taxon>Mytiloidea</taxon>
        <taxon>Mytilidae</taxon>
        <taxon>Mytilinae</taxon>
        <taxon>Mytilus</taxon>
    </lineage>
</organism>
<keyword evidence="5" id="KW-1185">Reference proteome</keyword>
<keyword evidence="2" id="KW-1133">Transmembrane helix</keyword>
<reference evidence="4" key="1">
    <citation type="submission" date="2021-03" db="EMBL/GenBank/DDBJ databases">
        <authorList>
            <person name="Bekaert M."/>
        </authorList>
    </citation>
    <scope>NUCLEOTIDE SEQUENCE</scope>
</reference>
<protein>
    <recommendedName>
        <fullName evidence="6">TNFR-Cys domain-containing protein</fullName>
    </recommendedName>
</protein>
<feature type="compositionally biased region" description="Basic and acidic residues" evidence="1">
    <location>
        <begin position="436"/>
        <end position="448"/>
    </location>
</feature>
<evidence type="ECO:0000256" key="1">
    <source>
        <dbReference type="SAM" id="MobiDB-lite"/>
    </source>
</evidence>
<dbReference type="InterPro" id="IPR011050">
    <property type="entry name" value="Pectin_lyase_fold/virulence"/>
</dbReference>
<proteinExistence type="predicted"/>
<evidence type="ECO:0000313" key="5">
    <source>
        <dbReference type="Proteomes" id="UP000683360"/>
    </source>
</evidence>
<feature type="chain" id="PRO_5035739906" description="TNFR-Cys domain-containing protein" evidence="3">
    <location>
        <begin position="20"/>
        <end position="744"/>
    </location>
</feature>
<name>A0A8S3Q4S4_MYTED</name>
<keyword evidence="2" id="KW-0812">Transmembrane</keyword>
<dbReference type="SUPFAM" id="SSF51126">
    <property type="entry name" value="Pectin lyase-like"/>
    <property type="match status" value="1"/>
</dbReference>
<dbReference type="Proteomes" id="UP000683360">
    <property type="component" value="Unassembled WGS sequence"/>
</dbReference>
<keyword evidence="2" id="KW-0472">Membrane</keyword>
<feature type="region of interest" description="Disordered" evidence="1">
    <location>
        <begin position="405"/>
        <end position="461"/>
    </location>
</feature>
<evidence type="ECO:0000313" key="4">
    <source>
        <dbReference type="EMBL" id="CAG2190328.1"/>
    </source>
</evidence>
<dbReference type="AlphaFoldDB" id="A0A8S3Q4S4"/>
<dbReference type="OrthoDB" id="6123671at2759"/>